<evidence type="ECO:0000313" key="13">
    <source>
        <dbReference type="EMBL" id="ORY14267.1"/>
    </source>
</evidence>
<keyword evidence="3" id="KW-1003">Cell membrane</keyword>
<dbReference type="STRING" id="1231657.A0A1Y1ZW29"/>
<dbReference type="OrthoDB" id="27923at2759"/>
<keyword evidence="8" id="KW-0636">Prenylation</keyword>
<comment type="similarity">
    <text evidence="2">Belongs to the synaptobrevin family.</text>
</comment>
<dbReference type="CDD" id="cd15867">
    <property type="entry name" value="R-SNARE_YKT6"/>
    <property type="match status" value="1"/>
</dbReference>
<comment type="caution">
    <text evidence="13">The sequence shown here is derived from an EMBL/GenBank/DDBJ whole genome shotgun (WGS) entry which is preliminary data.</text>
</comment>
<dbReference type="PANTHER" id="PTHR45806">
    <property type="entry name" value="SYNAPTOBREVIN HOMOLOG YKT6"/>
    <property type="match status" value="1"/>
</dbReference>
<evidence type="ECO:0000256" key="9">
    <source>
        <dbReference type="ARBA" id="ARBA00026133"/>
    </source>
</evidence>
<dbReference type="Gene3D" id="1.20.5.110">
    <property type="match status" value="1"/>
</dbReference>
<evidence type="ECO:0000256" key="1">
    <source>
        <dbReference type="ARBA" id="ARBA00004342"/>
    </source>
</evidence>
<dbReference type="EMBL" id="MCFA01000034">
    <property type="protein sequence ID" value="ORY14267.1"/>
    <property type="molecule type" value="Genomic_DNA"/>
</dbReference>
<dbReference type="GO" id="GO:0005886">
    <property type="term" value="C:plasma membrane"/>
    <property type="evidence" value="ECO:0007669"/>
    <property type="project" value="UniProtKB-SubCell"/>
</dbReference>
<keyword evidence="4" id="KW-0488">Methylation</keyword>
<evidence type="ECO:0000259" key="11">
    <source>
        <dbReference type="PROSITE" id="PS50859"/>
    </source>
</evidence>
<dbReference type="SMART" id="SM01270">
    <property type="entry name" value="Longin"/>
    <property type="match status" value="1"/>
</dbReference>
<dbReference type="InterPro" id="IPR011012">
    <property type="entry name" value="Longin-like_dom_sf"/>
</dbReference>
<dbReference type="CDD" id="cd14824">
    <property type="entry name" value="Longin"/>
    <property type="match status" value="1"/>
</dbReference>
<dbReference type="AlphaFoldDB" id="A0A1Y1ZW29"/>
<dbReference type="Pfam" id="PF00957">
    <property type="entry name" value="Synaptobrevin"/>
    <property type="match status" value="1"/>
</dbReference>
<evidence type="ECO:0000256" key="3">
    <source>
        <dbReference type="ARBA" id="ARBA00022475"/>
    </source>
</evidence>
<evidence type="ECO:0000256" key="4">
    <source>
        <dbReference type="ARBA" id="ARBA00022481"/>
    </source>
</evidence>
<proteinExistence type="inferred from homology"/>
<dbReference type="InterPro" id="IPR001388">
    <property type="entry name" value="Synaptobrevin-like"/>
</dbReference>
<evidence type="ECO:0000313" key="14">
    <source>
        <dbReference type="Proteomes" id="UP000193144"/>
    </source>
</evidence>
<dbReference type="FunFam" id="1.20.5.110:FF:000020">
    <property type="entry name" value="synaptobrevin homolog YKT6"/>
    <property type="match status" value="1"/>
</dbReference>
<keyword evidence="5" id="KW-0472">Membrane</keyword>
<evidence type="ECO:0000256" key="6">
    <source>
        <dbReference type="ARBA" id="ARBA00023139"/>
    </source>
</evidence>
<keyword evidence="6" id="KW-0564">Palmitate</keyword>
<evidence type="ECO:0000256" key="10">
    <source>
        <dbReference type="PROSITE-ProRule" id="PRU00290"/>
    </source>
</evidence>
<dbReference type="SUPFAM" id="SSF58038">
    <property type="entry name" value="SNARE fusion complex"/>
    <property type="match status" value="1"/>
</dbReference>
<feature type="domain" description="Longin" evidence="11">
    <location>
        <begin position="9"/>
        <end position="136"/>
    </location>
</feature>
<dbReference type="Pfam" id="PF13774">
    <property type="entry name" value="Longin"/>
    <property type="match status" value="1"/>
</dbReference>
<reference evidence="13 14" key="1">
    <citation type="submission" date="2016-07" db="EMBL/GenBank/DDBJ databases">
        <title>Pervasive Adenine N6-methylation of Active Genes in Fungi.</title>
        <authorList>
            <consortium name="DOE Joint Genome Institute"/>
            <person name="Mondo S.J."/>
            <person name="Dannebaum R.O."/>
            <person name="Kuo R.C."/>
            <person name="Labutti K."/>
            <person name="Haridas S."/>
            <person name="Kuo A."/>
            <person name="Salamov A."/>
            <person name="Ahrendt S.R."/>
            <person name="Lipzen A."/>
            <person name="Sullivan W."/>
            <person name="Andreopoulos W.B."/>
            <person name="Clum A."/>
            <person name="Lindquist E."/>
            <person name="Daum C."/>
            <person name="Ramamoorthy G.K."/>
            <person name="Gryganskyi A."/>
            <person name="Culley D."/>
            <person name="Magnuson J.K."/>
            <person name="James T.Y."/>
            <person name="O'Malley M.A."/>
            <person name="Stajich J.E."/>
            <person name="Spatafora J.W."/>
            <person name="Visel A."/>
            <person name="Grigoriev I.V."/>
        </authorList>
    </citation>
    <scope>NUCLEOTIDE SEQUENCE [LARGE SCALE GENOMIC DNA]</scope>
    <source>
        <strain evidence="13 14">CBS 115471</strain>
    </source>
</reference>
<dbReference type="GO" id="GO:0006888">
    <property type="term" value="P:endoplasmic reticulum to Golgi vesicle-mediated transport"/>
    <property type="evidence" value="ECO:0007669"/>
    <property type="project" value="TreeGrafter"/>
</dbReference>
<dbReference type="InterPro" id="IPR045848">
    <property type="entry name" value="R-SNARE_YKT6"/>
</dbReference>
<comment type="subcellular location">
    <subcellularLocation>
        <location evidence="1">Cell membrane</location>
        <topology evidence="1">Lipid-anchor</topology>
        <orientation evidence="1">Cytoplasmic side</orientation>
    </subcellularLocation>
</comment>
<feature type="domain" description="V-SNARE coiled-coil homology" evidence="12">
    <location>
        <begin position="147"/>
        <end position="207"/>
    </location>
</feature>
<keyword evidence="7" id="KW-0449">Lipoprotein</keyword>
<dbReference type="PRINTS" id="PR00219">
    <property type="entry name" value="SYNAPTOBREVN"/>
</dbReference>
<evidence type="ECO:0000256" key="5">
    <source>
        <dbReference type="ARBA" id="ARBA00023136"/>
    </source>
</evidence>
<evidence type="ECO:0000259" key="12">
    <source>
        <dbReference type="PROSITE" id="PS50892"/>
    </source>
</evidence>
<dbReference type="PROSITE" id="PS50859">
    <property type="entry name" value="LONGIN"/>
    <property type="match status" value="1"/>
</dbReference>
<dbReference type="GO" id="GO:0005794">
    <property type="term" value="C:Golgi apparatus"/>
    <property type="evidence" value="ECO:0007669"/>
    <property type="project" value="TreeGrafter"/>
</dbReference>
<dbReference type="InterPro" id="IPR010908">
    <property type="entry name" value="Longin_dom"/>
</dbReference>
<dbReference type="Proteomes" id="UP000193144">
    <property type="component" value="Unassembled WGS sequence"/>
</dbReference>
<keyword evidence="10" id="KW-0175">Coiled coil</keyword>
<sequence>MKVWYIGILTNKKEPEPALELAGVDDLLKKANFITVGPYREVLMFNVTTVAQRMDPEKRDTTFEGDYAVHSYVRPEGIIGVVVTDKEYTPLAAHKILGQICDEFLSQYPRSSWPTKKVAKKDYTTQPYNRTLEGYLKKYQNPLEADSMAKIQQELDETKIVLHKTIESVLERGEKLDSLIAKSDGLSAQSKMFYTQAKKQNSCCVVM</sequence>
<name>A0A1Y1ZW29_9PLEO</name>
<dbReference type="GO" id="GO:0005484">
    <property type="term" value="F:SNAP receptor activity"/>
    <property type="evidence" value="ECO:0007669"/>
    <property type="project" value="TreeGrafter"/>
</dbReference>
<dbReference type="PANTHER" id="PTHR45806:SF1">
    <property type="entry name" value="SYNAPTOBREVIN HOMOLOG YKT6"/>
    <property type="match status" value="1"/>
</dbReference>
<dbReference type="SUPFAM" id="SSF64356">
    <property type="entry name" value="SNARE-like"/>
    <property type="match status" value="1"/>
</dbReference>
<evidence type="ECO:0000256" key="8">
    <source>
        <dbReference type="ARBA" id="ARBA00023289"/>
    </source>
</evidence>
<organism evidence="13 14">
    <name type="scientific">Clohesyomyces aquaticus</name>
    <dbReference type="NCBI Taxonomy" id="1231657"/>
    <lineage>
        <taxon>Eukaryota</taxon>
        <taxon>Fungi</taxon>
        <taxon>Dikarya</taxon>
        <taxon>Ascomycota</taxon>
        <taxon>Pezizomycotina</taxon>
        <taxon>Dothideomycetes</taxon>
        <taxon>Pleosporomycetidae</taxon>
        <taxon>Pleosporales</taxon>
        <taxon>Lindgomycetaceae</taxon>
        <taxon>Clohesyomyces</taxon>
    </lineage>
</organism>
<evidence type="ECO:0000256" key="7">
    <source>
        <dbReference type="ARBA" id="ARBA00023288"/>
    </source>
</evidence>
<evidence type="ECO:0000256" key="2">
    <source>
        <dbReference type="ARBA" id="ARBA00008025"/>
    </source>
</evidence>
<gene>
    <name evidence="13" type="ORF">BCR34DRAFT_237350</name>
</gene>
<dbReference type="PROSITE" id="PS50892">
    <property type="entry name" value="V_SNARE"/>
    <property type="match status" value="1"/>
</dbReference>
<dbReference type="Gene3D" id="3.30.450.50">
    <property type="entry name" value="Longin domain"/>
    <property type="match status" value="1"/>
</dbReference>
<dbReference type="InterPro" id="IPR042855">
    <property type="entry name" value="V_SNARE_CC"/>
</dbReference>
<accession>A0A1Y1ZW29</accession>
<keyword evidence="14" id="KW-1185">Reference proteome</keyword>
<protein>
    <recommendedName>
        <fullName evidence="9">Synaptobrevin homolog YKT6</fullName>
    </recommendedName>
</protein>